<dbReference type="SFLD" id="SFLDG01129">
    <property type="entry name" value="C1.5:_HAD__Beta-PGM__Phosphata"/>
    <property type="match status" value="1"/>
</dbReference>
<evidence type="ECO:0000313" key="6">
    <source>
        <dbReference type="Proteomes" id="UP001279642"/>
    </source>
</evidence>
<keyword evidence="4" id="KW-0460">Magnesium</keyword>
<evidence type="ECO:0000256" key="3">
    <source>
        <dbReference type="ARBA" id="ARBA00022723"/>
    </source>
</evidence>
<keyword evidence="3" id="KW-0479">Metal-binding</keyword>
<evidence type="ECO:0000313" key="5">
    <source>
        <dbReference type="EMBL" id="MDY0882233.1"/>
    </source>
</evidence>
<dbReference type="EC" id="3.1.3.-" evidence="5"/>
<comment type="caution">
    <text evidence="5">The sequence shown here is derived from an EMBL/GenBank/DDBJ whole genome shotgun (WGS) entry which is preliminary data.</text>
</comment>
<dbReference type="InterPro" id="IPR051600">
    <property type="entry name" value="Beta-PGM-like"/>
</dbReference>
<name>A0ABU5E7S2_9PROT</name>
<dbReference type="Gene3D" id="3.40.50.1000">
    <property type="entry name" value="HAD superfamily/HAD-like"/>
    <property type="match status" value="1"/>
</dbReference>
<accession>A0ABU5E7S2</accession>
<dbReference type="Proteomes" id="UP001279642">
    <property type="component" value="Unassembled WGS sequence"/>
</dbReference>
<dbReference type="InterPro" id="IPR023198">
    <property type="entry name" value="PGP-like_dom2"/>
</dbReference>
<reference evidence="5 6" key="1">
    <citation type="journal article" date="2016" name="Antonie Van Leeuwenhoek">
        <title>Dongia soli sp. nov., isolated from soil from Dokdo, Korea.</title>
        <authorList>
            <person name="Kim D.U."/>
            <person name="Lee H."/>
            <person name="Kim H."/>
            <person name="Kim S.G."/>
            <person name="Ka J.O."/>
        </authorList>
    </citation>
    <scope>NUCLEOTIDE SEQUENCE [LARGE SCALE GENOMIC DNA]</scope>
    <source>
        <strain evidence="5 6">D78</strain>
    </source>
</reference>
<dbReference type="InterPro" id="IPR023214">
    <property type="entry name" value="HAD_sf"/>
</dbReference>
<dbReference type="SFLD" id="SFLDS00003">
    <property type="entry name" value="Haloacid_Dehalogenase"/>
    <property type="match status" value="1"/>
</dbReference>
<dbReference type="Gene3D" id="1.10.150.240">
    <property type="entry name" value="Putative phosphatase, domain 2"/>
    <property type="match status" value="1"/>
</dbReference>
<dbReference type="NCBIfam" id="TIGR01509">
    <property type="entry name" value="HAD-SF-IA-v3"/>
    <property type="match status" value="1"/>
</dbReference>
<dbReference type="CDD" id="cd07526">
    <property type="entry name" value="HAD_BPGM_like"/>
    <property type="match status" value="1"/>
</dbReference>
<protein>
    <submittedName>
        <fullName evidence="5">HAD family hydrolase</fullName>
        <ecNumber evidence="5">3.1.3.-</ecNumber>
    </submittedName>
</protein>
<dbReference type="GO" id="GO:0016787">
    <property type="term" value="F:hydrolase activity"/>
    <property type="evidence" value="ECO:0007669"/>
    <property type="project" value="UniProtKB-KW"/>
</dbReference>
<evidence type="ECO:0000256" key="4">
    <source>
        <dbReference type="ARBA" id="ARBA00022842"/>
    </source>
</evidence>
<dbReference type="PANTHER" id="PTHR46193">
    <property type="entry name" value="6-PHOSPHOGLUCONATE PHOSPHATASE"/>
    <property type="match status" value="1"/>
</dbReference>
<keyword evidence="6" id="KW-1185">Reference proteome</keyword>
<comment type="cofactor">
    <cofactor evidence="1">
        <name>Mg(2+)</name>
        <dbReference type="ChEBI" id="CHEBI:18420"/>
    </cofactor>
</comment>
<evidence type="ECO:0000256" key="1">
    <source>
        <dbReference type="ARBA" id="ARBA00001946"/>
    </source>
</evidence>
<dbReference type="InterPro" id="IPR006439">
    <property type="entry name" value="HAD-SF_hydro_IA"/>
</dbReference>
<dbReference type="SUPFAM" id="SSF56784">
    <property type="entry name" value="HAD-like"/>
    <property type="match status" value="1"/>
</dbReference>
<dbReference type="RefSeq" id="WP_320507259.1">
    <property type="nucleotide sequence ID" value="NZ_JAXCLW010000001.1"/>
</dbReference>
<dbReference type="Pfam" id="PF00702">
    <property type="entry name" value="Hydrolase"/>
    <property type="match status" value="1"/>
</dbReference>
<dbReference type="InterPro" id="IPR036412">
    <property type="entry name" value="HAD-like_sf"/>
</dbReference>
<sequence length="230" mass="24587">MTKADLAATPHLAGLIIFDCDGVLIDSEWIACEVEAEVLSEHGFPMTADDVRRLLLGISTASSLIVLEREYGRRPSAEIMGEVKCRLLDAFTARLDVVPGIREVLTRLPGRRCVASSSDPERLRHCLGLVGLYDDLTPHIFSATMVRNGKPAPDLFLHAAAQMQVAPADCVVVEDSVAGVTGARAAGMTAIGFIGGRHCGPGHGAQLREAGAHRIVQNYDQFLMGVSGDE</sequence>
<gene>
    <name evidence="5" type="ORF">SMD27_05220</name>
</gene>
<dbReference type="PANTHER" id="PTHR46193:SF10">
    <property type="entry name" value="6-PHOSPHOGLUCONATE PHOSPHATASE"/>
    <property type="match status" value="1"/>
</dbReference>
<dbReference type="SFLD" id="SFLDG01135">
    <property type="entry name" value="C1.5.6:_HAD__Beta-PGM__Phospha"/>
    <property type="match status" value="1"/>
</dbReference>
<evidence type="ECO:0000256" key="2">
    <source>
        <dbReference type="ARBA" id="ARBA00006171"/>
    </source>
</evidence>
<proteinExistence type="inferred from homology"/>
<dbReference type="EMBL" id="JAXCLW010000001">
    <property type="protein sequence ID" value="MDY0882233.1"/>
    <property type="molecule type" value="Genomic_DNA"/>
</dbReference>
<comment type="similarity">
    <text evidence="2">Belongs to the HAD-like hydrolase superfamily. CbbY/CbbZ/Gph/YieH family.</text>
</comment>
<keyword evidence="5" id="KW-0378">Hydrolase</keyword>
<organism evidence="5 6">
    <name type="scientific">Dongia soli</name>
    <dbReference type="NCBI Taxonomy" id="600628"/>
    <lineage>
        <taxon>Bacteria</taxon>
        <taxon>Pseudomonadati</taxon>
        <taxon>Pseudomonadota</taxon>
        <taxon>Alphaproteobacteria</taxon>
        <taxon>Rhodospirillales</taxon>
        <taxon>Dongiaceae</taxon>
        <taxon>Dongia</taxon>
    </lineage>
</organism>